<dbReference type="Proteomes" id="UP001139410">
    <property type="component" value="Unassembled WGS sequence"/>
</dbReference>
<reference evidence="1" key="1">
    <citation type="submission" date="2022-01" db="EMBL/GenBank/DDBJ databases">
        <authorList>
            <person name="Jo J.-H."/>
            <person name="Im W.-T."/>
        </authorList>
    </citation>
    <scope>NUCLEOTIDE SEQUENCE</scope>
    <source>
        <strain evidence="1">G124</strain>
    </source>
</reference>
<accession>A0A9X1QME9</accession>
<keyword evidence="2" id="KW-1185">Reference proteome</keyword>
<name>A0A9X1QME9_9SPHN</name>
<gene>
    <name evidence="1" type="ORF">LVY65_06420</name>
</gene>
<protein>
    <submittedName>
        <fullName evidence="1">DUF1428 domain-containing protein</fullName>
    </submittedName>
</protein>
<dbReference type="AlphaFoldDB" id="A0A9X1QME9"/>
<comment type="caution">
    <text evidence="1">The sequence shown here is derived from an EMBL/GenBank/DDBJ whole genome shotgun (WGS) entry which is preliminary data.</text>
</comment>
<organism evidence="1 2">
    <name type="scientific">Sphingomonas cremea</name>
    <dbReference type="NCBI Taxonomy" id="2904799"/>
    <lineage>
        <taxon>Bacteria</taxon>
        <taxon>Pseudomonadati</taxon>
        <taxon>Pseudomonadota</taxon>
        <taxon>Alphaproteobacteria</taxon>
        <taxon>Sphingomonadales</taxon>
        <taxon>Sphingomonadaceae</taxon>
        <taxon>Sphingomonas</taxon>
    </lineage>
</organism>
<evidence type="ECO:0000313" key="1">
    <source>
        <dbReference type="EMBL" id="MCF2514697.1"/>
    </source>
</evidence>
<dbReference type="PIRSF" id="PIRSF007028">
    <property type="entry name" value="UCP007028"/>
    <property type="match status" value="1"/>
</dbReference>
<dbReference type="Gene3D" id="3.30.70.100">
    <property type="match status" value="1"/>
</dbReference>
<dbReference type="InterPro" id="IPR011008">
    <property type="entry name" value="Dimeric_a/b-barrel"/>
</dbReference>
<evidence type="ECO:0000313" key="2">
    <source>
        <dbReference type="Proteomes" id="UP001139410"/>
    </source>
</evidence>
<proteinExistence type="predicted"/>
<dbReference type="InterPro" id="IPR009874">
    <property type="entry name" value="DUF1428"/>
</dbReference>
<sequence length="115" mass="12939">MPNGKLDAYKALALKAAKIFREHGALRDVEAVASDVPKGEVTDFYRAVKAEDGETVVFSFLEWPDKATRDEGWKKIMEDERMKPEGDMPFAGQRMFWGGFDPIFDTAKSKEPAHA</sequence>
<dbReference type="Pfam" id="PF07237">
    <property type="entry name" value="DUF1428"/>
    <property type="match status" value="1"/>
</dbReference>
<dbReference type="EMBL" id="JAKFGM010000002">
    <property type="protein sequence ID" value="MCF2514697.1"/>
    <property type="molecule type" value="Genomic_DNA"/>
</dbReference>
<dbReference type="SUPFAM" id="SSF54909">
    <property type="entry name" value="Dimeric alpha+beta barrel"/>
    <property type="match status" value="1"/>
</dbReference>